<dbReference type="EMBL" id="UGPG01000001">
    <property type="protein sequence ID" value="STY45447.1"/>
    <property type="molecule type" value="Genomic_DNA"/>
</dbReference>
<accession>A0A378MGE8</accession>
<dbReference type="AlphaFoldDB" id="A0A378MGE8"/>
<gene>
    <name evidence="2" type="ORF">NCTC10815_02826</name>
</gene>
<reference evidence="2 3" key="1">
    <citation type="submission" date="2018-06" db="EMBL/GenBank/DDBJ databases">
        <authorList>
            <consortium name="Pathogen Informatics"/>
            <person name="Doyle S."/>
        </authorList>
    </citation>
    <scope>NUCLEOTIDE SEQUENCE [LARGE SCALE GENOMIC DNA]</scope>
    <source>
        <strain evidence="3">NCTC 10815</strain>
    </source>
</reference>
<dbReference type="RefSeq" id="WP_003758112.1">
    <property type="nucleotide sequence ID" value="NZ_CABKNG010000002.1"/>
</dbReference>
<feature type="transmembrane region" description="Helical" evidence="1">
    <location>
        <begin position="7"/>
        <end position="29"/>
    </location>
</feature>
<dbReference type="Proteomes" id="UP000254879">
    <property type="component" value="Unassembled WGS sequence"/>
</dbReference>
<keyword evidence="1" id="KW-0812">Transmembrane</keyword>
<evidence type="ECO:0000256" key="1">
    <source>
        <dbReference type="SAM" id="Phobius"/>
    </source>
</evidence>
<organism evidence="2 3">
    <name type="scientific">Listeria grayi</name>
    <name type="common">Listeria murrayi</name>
    <dbReference type="NCBI Taxonomy" id="1641"/>
    <lineage>
        <taxon>Bacteria</taxon>
        <taxon>Bacillati</taxon>
        <taxon>Bacillota</taxon>
        <taxon>Bacilli</taxon>
        <taxon>Bacillales</taxon>
        <taxon>Listeriaceae</taxon>
        <taxon>Listeria</taxon>
    </lineage>
</organism>
<proteinExistence type="predicted"/>
<feature type="transmembrane region" description="Helical" evidence="1">
    <location>
        <begin position="76"/>
        <end position="96"/>
    </location>
</feature>
<name>A0A378MGE8_LISGR</name>
<keyword evidence="1" id="KW-0472">Membrane</keyword>
<protein>
    <submittedName>
        <fullName evidence="2">Uncharacterized protein</fullName>
    </submittedName>
</protein>
<evidence type="ECO:0000313" key="2">
    <source>
        <dbReference type="EMBL" id="STY45447.1"/>
    </source>
</evidence>
<feature type="transmembrane region" description="Helical" evidence="1">
    <location>
        <begin position="49"/>
        <end position="69"/>
    </location>
</feature>
<sequence>MKRLLIHLFGFVISLFFLGYAAYTVIYLGYLVDAKNLSIESQVSHAHQYSWLIFFTSLAAVLLFALAIIKQVRTNTWSLFGALFLVFAFGLSYFTVHSIKQVEQTPAKQLCVHKKTEMLSH</sequence>
<evidence type="ECO:0000313" key="3">
    <source>
        <dbReference type="Proteomes" id="UP000254879"/>
    </source>
</evidence>
<keyword evidence="1" id="KW-1133">Transmembrane helix</keyword>